<sequence>MEQKENSPPAKEMAKSQIARVKPLSKLPTPRSKMPVAAPREVPQAAPSAGPAKRKPNTLVQPAAKRPRTEPPLPQPGLRRATSTSSLTSRKPGARQGGDARQPAGRGTGSSAPTRRPGAPPPAPTVSKKRPAWDVKGRLADIEKELKNQRSINEGLAQQRNAFREQVNNISSTAAQMEKETSQKQELVQSLQAKLREREQDLEETSGQAHRLETKVSRLQQELAASQQTVEALQSQITGLKSSIASLTAQQASATAERDAYKLECDSLKQTCKENTATIKEQKETIEAMKEKERAWETERRWLHNTVQELKGNIRVFCRIRPLLEEEKREQEAISHLSVDTETCLLVDKLNSHALDETSSIRKADGDNKYEFNFDKIYGPWSTQESVFNELSQLVQSALDGYNVCIFAYGQTGSGKTYTMEGPEQPDETTQGVIPRAVLQIFKTTETLRSKGWQYGLEASFLEIYNEMIQDLLGDVKDNIKHEIRMVNKGSHDVMVTNLTVKAVTSPKQVHDLLRKASANRAVASTNCNERSSRSHSVFMLKIRGENPITGETSHGVLNLVDLAGSERLKESGSTGARLKETQAINKSLSSLGNVIMALANKEKHEPYRTSKLTHLLQNSLGGNSKTLMFVNISPREEHFGETLCSLRFATKVNNCNMGTAQKRMK</sequence>
<feature type="coiled-coil region" evidence="12">
    <location>
        <begin position="139"/>
        <end position="299"/>
    </location>
</feature>
<evidence type="ECO:0000313" key="15">
    <source>
        <dbReference type="EMBL" id="AVR43205.1"/>
    </source>
</evidence>
<evidence type="ECO:0000256" key="3">
    <source>
        <dbReference type="ARBA" id="ARBA00022490"/>
    </source>
</evidence>
<dbReference type="InterPro" id="IPR036961">
    <property type="entry name" value="Kinesin_motor_dom_sf"/>
</dbReference>
<dbReference type="PANTHER" id="PTHR47972:SF45">
    <property type="entry name" value="PROTEIN CLARET SEGREGATIONAL"/>
    <property type="match status" value="1"/>
</dbReference>
<dbReference type="InterPro" id="IPR019821">
    <property type="entry name" value="Kinesin_motor_CS"/>
</dbReference>
<keyword evidence="9" id="KW-0206">Cytoskeleton</keyword>
<keyword evidence="8 10" id="KW-0505">Motor protein</keyword>
<dbReference type="Pfam" id="PF00225">
    <property type="entry name" value="Kinesin"/>
    <property type="match status" value="1"/>
</dbReference>
<feature type="binding site" evidence="10">
    <location>
        <begin position="410"/>
        <end position="417"/>
    </location>
    <ligand>
        <name>ATP</name>
        <dbReference type="ChEBI" id="CHEBI:30616"/>
    </ligand>
</feature>
<dbReference type="PROSITE" id="PS00411">
    <property type="entry name" value="KINESIN_MOTOR_1"/>
    <property type="match status" value="1"/>
</dbReference>
<proteinExistence type="evidence at transcript level"/>
<dbReference type="PRINTS" id="PR00380">
    <property type="entry name" value="KINESINHEAVY"/>
</dbReference>
<feature type="compositionally biased region" description="Low complexity" evidence="13">
    <location>
        <begin position="78"/>
        <end position="90"/>
    </location>
</feature>
<dbReference type="GO" id="GO:0008017">
    <property type="term" value="F:microtubule binding"/>
    <property type="evidence" value="ECO:0007669"/>
    <property type="project" value="InterPro"/>
</dbReference>
<evidence type="ECO:0000256" key="4">
    <source>
        <dbReference type="ARBA" id="ARBA00022701"/>
    </source>
</evidence>
<evidence type="ECO:0000256" key="9">
    <source>
        <dbReference type="ARBA" id="ARBA00023212"/>
    </source>
</evidence>
<keyword evidence="5 10" id="KW-0547">Nucleotide-binding</keyword>
<dbReference type="Gene3D" id="3.40.850.10">
    <property type="entry name" value="Kinesin motor domain"/>
    <property type="match status" value="1"/>
</dbReference>
<gene>
    <name evidence="15" type="primary">KIFC1</name>
</gene>
<evidence type="ECO:0000256" key="12">
    <source>
        <dbReference type="SAM" id="Coils"/>
    </source>
</evidence>
<evidence type="ECO:0000256" key="10">
    <source>
        <dbReference type="PROSITE-ProRule" id="PRU00283"/>
    </source>
</evidence>
<keyword evidence="4 11" id="KW-0493">Microtubule</keyword>
<organism evidence="15">
    <name type="scientific">Phascolosoma esculenta</name>
    <dbReference type="NCBI Taxonomy" id="419950"/>
    <lineage>
        <taxon>Eukaryota</taxon>
        <taxon>Metazoa</taxon>
        <taxon>Spiralia</taxon>
        <taxon>Lophotrochozoa</taxon>
        <taxon>Annelida</taxon>
        <taxon>Sipuncula</taxon>
        <taxon>Phascolosomatidea</taxon>
        <taxon>Phascolosomatiformes</taxon>
        <taxon>Phascolosomatidae</taxon>
        <taxon>Phascolosoma</taxon>
    </lineage>
</organism>
<feature type="region of interest" description="Disordered" evidence="13">
    <location>
        <begin position="1"/>
        <end position="135"/>
    </location>
</feature>
<dbReference type="CDD" id="cd01366">
    <property type="entry name" value="KISc_C_terminal"/>
    <property type="match status" value="1"/>
</dbReference>
<dbReference type="Gene3D" id="1.20.5.340">
    <property type="match status" value="1"/>
</dbReference>
<dbReference type="InterPro" id="IPR001752">
    <property type="entry name" value="Kinesin_motor_dom"/>
</dbReference>
<dbReference type="GO" id="GO:0003777">
    <property type="term" value="F:microtubule motor activity"/>
    <property type="evidence" value="ECO:0007669"/>
    <property type="project" value="InterPro"/>
</dbReference>
<feature type="domain" description="Kinesin motor" evidence="14">
    <location>
        <begin position="313"/>
        <end position="656"/>
    </location>
</feature>
<evidence type="ECO:0000256" key="7">
    <source>
        <dbReference type="ARBA" id="ARBA00023054"/>
    </source>
</evidence>
<dbReference type="SUPFAM" id="SSF52540">
    <property type="entry name" value="P-loop containing nucleoside triphosphate hydrolases"/>
    <property type="match status" value="1"/>
</dbReference>
<dbReference type="SMART" id="SM00129">
    <property type="entry name" value="KISc"/>
    <property type="match status" value="1"/>
</dbReference>
<dbReference type="AlphaFoldDB" id="A0A7R6KIZ0"/>
<dbReference type="GO" id="GO:0090307">
    <property type="term" value="P:mitotic spindle assembly"/>
    <property type="evidence" value="ECO:0007669"/>
    <property type="project" value="UniProtKB-ARBA"/>
</dbReference>
<dbReference type="FunFam" id="3.40.850.10:FF:000065">
    <property type="entry name" value="Kinesin-like protein"/>
    <property type="match status" value="1"/>
</dbReference>
<protein>
    <recommendedName>
        <fullName evidence="11">Kinesin-like protein</fullName>
    </recommendedName>
</protein>
<name>A0A7R6KIZ0_9ANNE</name>
<dbReference type="SUPFAM" id="SSF90257">
    <property type="entry name" value="Myosin rod fragments"/>
    <property type="match status" value="1"/>
</dbReference>
<keyword evidence="6 10" id="KW-0067">ATP-binding</keyword>
<comment type="similarity">
    <text evidence="2">Belongs to the TRAFAC class myosin-kinesin ATPase superfamily. Kinesin family. KIN-14 subfamily.</text>
</comment>
<dbReference type="EMBL" id="KY681148">
    <property type="protein sequence ID" value="AVR43205.1"/>
    <property type="molecule type" value="mRNA"/>
</dbReference>
<evidence type="ECO:0000259" key="14">
    <source>
        <dbReference type="PROSITE" id="PS50067"/>
    </source>
</evidence>
<evidence type="ECO:0000256" key="13">
    <source>
        <dbReference type="SAM" id="MobiDB-lite"/>
    </source>
</evidence>
<evidence type="ECO:0000256" key="1">
    <source>
        <dbReference type="ARBA" id="ARBA00004245"/>
    </source>
</evidence>
<dbReference type="InterPro" id="IPR027640">
    <property type="entry name" value="Kinesin-like_fam"/>
</dbReference>
<evidence type="ECO:0000256" key="6">
    <source>
        <dbReference type="ARBA" id="ARBA00022840"/>
    </source>
</evidence>
<comment type="subcellular location">
    <subcellularLocation>
        <location evidence="1">Cytoplasm</location>
        <location evidence="1">Cytoskeleton</location>
    </subcellularLocation>
</comment>
<evidence type="ECO:0000256" key="2">
    <source>
        <dbReference type="ARBA" id="ARBA00010899"/>
    </source>
</evidence>
<accession>A0A7R6KIZ0</accession>
<keyword evidence="7 12" id="KW-0175">Coiled coil</keyword>
<evidence type="ECO:0000256" key="11">
    <source>
        <dbReference type="RuleBase" id="RU000394"/>
    </source>
</evidence>
<dbReference type="InterPro" id="IPR027417">
    <property type="entry name" value="P-loop_NTPase"/>
</dbReference>
<dbReference type="GO" id="GO:0005524">
    <property type="term" value="F:ATP binding"/>
    <property type="evidence" value="ECO:0007669"/>
    <property type="project" value="UniProtKB-UniRule"/>
</dbReference>
<evidence type="ECO:0000256" key="5">
    <source>
        <dbReference type="ARBA" id="ARBA00022741"/>
    </source>
</evidence>
<keyword evidence="3" id="KW-0963">Cytoplasm</keyword>
<dbReference type="GO" id="GO:0007018">
    <property type="term" value="P:microtubule-based movement"/>
    <property type="evidence" value="ECO:0007669"/>
    <property type="project" value="InterPro"/>
</dbReference>
<evidence type="ECO:0000256" key="8">
    <source>
        <dbReference type="ARBA" id="ARBA00023175"/>
    </source>
</evidence>
<dbReference type="PANTHER" id="PTHR47972">
    <property type="entry name" value="KINESIN-LIKE PROTEIN KLP-3"/>
    <property type="match status" value="1"/>
</dbReference>
<dbReference type="PROSITE" id="PS50067">
    <property type="entry name" value="KINESIN_MOTOR_2"/>
    <property type="match status" value="1"/>
</dbReference>
<dbReference type="GO" id="GO:0005874">
    <property type="term" value="C:microtubule"/>
    <property type="evidence" value="ECO:0007669"/>
    <property type="project" value="UniProtKB-KW"/>
</dbReference>
<reference evidence="15" key="1">
    <citation type="submission" date="2017-02" db="EMBL/GenBank/DDBJ databases">
        <authorList>
            <person name="Gao X.-M."/>
            <person name="Zhu J.-Q."/>
        </authorList>
    </citation>
    <scope>NUCLEOTIDE SEQUENCE</scope>
</reference>